<dbReference type="STRING" id="1611254.A0A2G5VUR3"/>
<dbReference type="AlphaFoldDB" id="A0A2G5VUR3"/>
<protein>
    <recommendedName>
        <fullName evidence="3">Ubiquitin-ribosomal protein eL40 fusion protein</fullName>
    </recommendedName>
</protein>
<dbReference type="Proteomes" id="UP000230233">
    <property type="component" value="Chromosome I"/>
</dbReference>
<dbReference type="InterPro" id="IPR007832">
    <property type="entry name" value="RNA_pol_Rpc34"/>
</dbReference>
<dbReference type="GO" id="GO:1990904">
    <property type="term" value="C:ribonucleoprotein complex"/>
    <property type="evidence" value="ECO:0007669"/>
    <property type="project" value="UniProtKB-KW"/>
</dbReference>
<dbReference type="GO" id="GO:0006412">
    <property type="term" value="P:translation"/>
    <property type="evidence" value="ECO:0007669"/>
    <property type="project" value="InterPro"/>
</dbReference>
<keyword evidence="5" id="KW-0472">Membrane</keyword>
<name>A0A2G5VUR3_9PELO</name>
<dbReference type="Pfam" id="PF01020">
    <property type="entry name" value="Ribosomal_L40e"/>
    <property type="match status" value="1"/>
</dbReference>
<dbReference type="GO" id="GO:0005666">
    <property type="term" value="C:RNA polymerase III complex"/>
    <property type="evidence" value="ECO:0007669"/>
    <property type="project" value="InterPro"/>
</dbReference>
<feature type="transmembrane region" description="Helical" evidence="5">
    <location>
        <begin position="21"/>
        <end position="40"/>
    </location>
</feature>
<keyword evidence="2" id="KW-0687">Ribonucleoprotein</keyword>
<evidence type="ECO:0000256" key="4">
    <source>
        <dbReference type="SAM" id="Coils"/>
    </source>
</evidence>
<feature type="coiled-coil region" evidence="4">
    <location>
        <begin position="195"/>
        <end position="222"/>
    </location>
</feature>
<evidence type="ECO:0000256" key="2">
    <source>
        <dbReference type="ARBA" id="ARBA00023274"/>
    </source>
</evidence>
<dbReference type="Pfam" id="PF05158">
    <property type="entry name" value="RNA_pol_Rpc34"/>
    <property type="match status" value="1"/>
</dbReference>
<keyword evidence="8" id="KW-1185">Reference proteome</keyword>
<keyword evidence="5" id="KW-1133">Transmembrane helix</keyword>
<feature type="domain" description="Large ribosomal subunit protein eL40" evidence="6">
    <location>
        <begin position="149"/>
        <end position="180"/>
    </location>
</feature>
<keyword evidence="4" id="KW-0175">Coiled coil</keyword>
<evidence type="ECO:0000256" key="3">
    <source>
        <dbReference type="ARBA" id="ARBA00035298"/>
    </source>
</evidence>
<reference evidence="8" key="1">
    <citation type="submission" date="2017-10" db="EMBL/GenBank/DDBJ databases">
        <title>Rapid genome shrinkage in a self-fertile nematode reveals novel sperm competition proteins.</title>
        <authorList>
            <person name="Yin D."/>
            <person name="Schwarz E.M."/>
            <person name="Thomas C.G."/>
            <person name="Felde R.L."/>
            <person name="Korf I.F."/>
            <person name="Cutter A.D."/>
            <person name="Schartner C.M."/>
            <person name="Ralston E.J."/>
            <person name="Meyer B.J."/>
            <person name="Haag E.S."/>
        </authorList>
    </citation>
    <scope>NUCLEOTIDE SEQUENCE [LARGE SCALE GENOMIC DNA]</scope>
    <source>
        <strain evidence="8">JU1422</strain>
    </source>
</reference>
<dbReference type="InterPro" id="IPR001975">
    <property type="entry name" value="Ribosomal_eL40_dom"/>
</dbReference>
<evidence type="ECO:0000256" key="5">
    <source>
        <dbReference type="SAM" id="Phobius"/>
    </source>
</evidence>
<proteinExistence type="predicted"/>
<evidence type="ECO:0000313" key="8">
    <source>
        <dbReference type="Proteomes" id="UP000230233"/>
    </source>
</evidence>
<gene>
    <name evidence="7" type="primary">Cnig_chr_I.g709</name>
    <name evidence="7" type="ORF">B9Z55_000709</name>
</gene>
<accession>A0A2G5VUR3</accession>
<sequence length="347" mass="37750">MPHLSHFASSPQRQFRIGAKSYIWLVMIESSFLLVIFLILSNCQSFSMHPNKKKFGATKKCYILFDLELDMALTGGTLYSDEQLDSKLINTLISVSGSYAASRRKLALEEFPNNIQMQRECSCIRTQEIVFRLSRLSTWFCLSRSTTTTCRKCYARLTQHTSFREKKCGFSEDFHVKKKLKKKMADLRINPNLSNEEVLRGLQNAKDQADSLRDSLQNAIDCFEVDELGNTVLRPQRGLILPMFHAMGCHALRRTQQQIQSVTVGNVGAVVVVNGGDNIGANGLNGGAVVDVNGGDNIGANGLNGGAGVDMNGGDDIGANGLNGGAGVDVNGGDDIGANGNLANGHE</sequence>
<dbReference type="OrthoDB" id="613763at2759"/>
<dbReference type="GO" id="GO:0006383">
    <property type="term" value="P:transcription by RNA polymerase III"/>
    <property type="evidence" value="ECO:0007669"/>
    <property type="project" value="InterPro"/>
</dbReference>
<dbReference type="GO" id="GO:0003735">
    <property type="term" value="F:structural constituent of ribosome"/>
    <property type="evidence" value="ECO:0007669"/>
    <property type="project" value="InterPro"/>
</dbReference>
<evidence type="ECO:0000313" key="7">
    <source>
        <dbReference type="EMBL" id="PIC55431.1"/>
    </source>
</evidence>
<keyword evidence="5" id="KW-0812">Transmembrane</keyword>
<dbReference type="InterPro" id="IPR038587">
    <property type="entry name" value="Ribosomal_eL40_sf"/>
</dbReference>
<comment type="caution">
    <text evidence="7">The sequence shown here is derived from an EMBL/GenBank/DDBJ whole genome shotgun (WGS) entry which is preliminary data.</text>
</comment>
<dbReference type="Gene3D" id="4.10.1060.50">
    <property type="match status" value="1"/>
</dbReference>
<keyword evidence="1" id="KW-0689">Ribosomal protein</keyword>
<evidence type="ECO:0000256" key="1">
    <source>
        <dbReference type="ARBA" id="ARBA00022980"/>
    </source>
</evidence>
<organism evidence="7 8">
    <name type="scientific">Caenorhabditis nigoni</name>
    <dbReference type="NCBI Taxonomy" id="1611254"/>
    <lineage>
        <taxon>Eukaryota</taxon>
        <taxon>Metazoa</taxon>
        <taxon>Ecdysozoa</taxon>
        <taxon>Nematoda</taxon>
        <taxon>Chromadorea</taxon>
        <taxon>Rhabditida</taxon>
        <taxon>Rhabditina</taxon>
        <taxon>Rhabditomorpha</taxon>
        <taxon>Rhabditoidea</taxon>
        <taxon>Rhabditidae</taxon>
        <taxon>Peloderinae</taxon>
        <taxon>Caenorhabditis</taxon>
    </lineage>
</organism>
<evidence type="ECO:0000259" key="6">
    <source>
        <dbReference type="Pfam" id="PF01020"/>
    </source>
</evidence>
<dbReference type="EMBL" id="PDUG01000001">
    <property type="protein sequence ID" value="PIC55431.1"/>
    <property type="molecule type" value="Genomic_DNA"/>
</dbReference>
<dbReference type="GO" id="GO:0005840">
    <property type="term" value="C:ribosome"/>
    <property type="evidence" value="ECO:0007669"/>
    <property type="project" value="UniProtKB-KW"/>
</dbReference>